<dbReference type="EMBL" id="JAIWYP010000009">
    <property type="protein sequence ID" value="KAH3778366.1"/>
    <property type="molecule type" value="Genomic_DNA"/>
</dbReference>
<sequence length="116" mass="12890">MTISLWFSVSVDRLQSPDGLHVGIVALHHEIDPDQMEICLILAHLLVTDTIGHFYILAHLAVTYTIGHFSILATIDHLVTKRCTPPLIKAESLLDINSSKEAKQSLCRQLSGLNHK</sequence>
<reference evidence="1" key="1">
    <citation type="journal article" date="2019" name="bioRxiv">
        <title>The Genome of the Zebra Mussel, Dreissena polymorpha: A Resource for Invasive Species Research.</title>
        <authorList>
            <person name="McCartney M.A."/>
            <person name="Auch B."/>
            <person name="Kono T."/>
            <person name="Mallez S."/>
            <person name="Zhang Y."/>
            <person name="Obille A."/>
            <person name="Becker A."/>
            <person name="Abrahante J.E."/>
            <person name="Garbe J."/>
            <person name="Badalamenti J.P."/>
            <person name="Herman A."/>
            <person name="Mangelson H."/>
            <person name="Liachko I."/>
            <person name="Sullivan S."/>
            <person name="Sone E.D."/>
            <person name="Koren S."/>
            <person name="Silverstein K.A.T."/>
            <person name="Beckman K.B."/>
            <person name="Gohl D.M."/>
        </authorList>
    </citation>
    <scope>NUCLEOTIDE SEQUENCE</scope>
    <source>
        <strain evidence="1">Duluth1</strain>
        <tissue evidence="1">Whole animal</tissue>
    </source>
</reference>
<organism evidence="1 2">
    <name type="scientific">Dreissena polymorpha</name>
    <name type="common">Zebra mussel</name>
    <name type="synonym">Mytilus polymorpha</name>
    <dbReference type="NCBI Taxonomy" id="45954"/>
    <lineage>
        <taxon>Eukaryota</taxon>
        <taxon>Metazoa</taxon>
        <taxon>Spiralia</taxon>
        <taxon>Lophotrochozoa</taxon>
        <taxon>Mollusca</taxon>
        <taxon>Bivalvia</taxon>
        <taxon>Autobranchia</taxon>
        <taxon>Heteroconchia</taxon>
        <taxon>Euheterodonta</taxon>
        <taxon>Imparidentia</taxon>
        <taxon>Neoheterodontei</taxon>
        <taxon>Myida</taxon>
        <taxon>Dreissenoidea</taxon>
        <taxon>Dreissenidae</taxon>
        <taxon>Dreissena</taxon>
    </lineage>
</organism>
<proteinExistence type="predicted"/>
<reference evidence="1" key="2">
    <citation type="submission" date="2020-11" db="EMBL/GenBank/DDBJ databases">
        <authorList>
            <person name="McCartney M.A."/>
            <person name="Auch B."/>
            <person name="Kono T."/>
            <person name="Mallez S."/>
            <person name="Becker A."/>
            <person name="Gohl D.M."/>
            <person name="Silverstein K.A.T."/>
            <person name="Koren S."/>
            <person name="Bechman K.B."/>
            <person name="Herman A."/>
            <person name="Abrahante J.E."/>
            <person name="Garbe J."/>
        </authorList>
    </citation>
    <scope>NUCLEOTIDE SEQUENCE</scope>
    <source>
        <strain evidence="1">Duluth1</strain>
        <tissue evidence="1">Whole animal</tissue>
    </source>
</reference>
<evidence type="ECO:0000313" key="2">
    <source>
        <dbReference type="Proteomes" id="UP000828390"/>
    </source>
</evidence>
<evidence type="ECO:0000313" key="1">
    <source>
        <dbReference type="EMBL" id="KAH3778366.1"/>
    </source>
</evidence>
<comment type="caution">
    <text evidence="1">The sequence shown here is derived from an EMBL/GenBank/DDBJ whole genome shotgun (WGS) entry which is preliminary data.</text>
</comment>
<gene>
    <name evidence="1" type="ORF">DPMN_179821</name>
</gene>
<keyword evidence="2" id="KW-1185">Reference proteome</keyword>
<dbReference type="AlphaFoldDB" id="A0A9D4EEQ3"/>
<accession>A0A9D4EEQ3</accession>
<protein>
    <submittedName>
        <fullName evidence="1">Uncharacterized protein</fullName>
    </submittedName>
</protein>
<dbReference type="Proteomes" id="UP000828390">
    <property type="component" value="Unassembled WGS sequence"/>
</dbReference>
<name>A0A9D4EEQ3_DREPO</name>